<keyword evidence="5 9" id="KW-0378">Hydrolase</keyword>
<dbReference type="PROSITE" id="PS50053">
    <property type="entry name" value="UBIQUITIN_2"/>
    <property type="match status" value="1"/>
</dbReference>
<evidence type="ECO:0000256" key="1">
    <source>
        <dbReference type="ARBA" id="ARBA00000707"/>
    </source>
</evidence>
<feature type="compositionally biased region" description="Low complexity" evidence="10">
    <location>
        <begin position="379"/>
        <end position="392"/>
    </location>
</feature>
<dbReference type="SMART" id="SM00213">
    <property type="entry name" value="UBQ"/>
    <property type="match status" value="1"/>
</dbReference>
<keyword evidence="6 9" id="KW-0788">Thiol protease</keyword>
<evidence type="ECO:0000259" key="11">
    <source>
        <dbReference type="PROSITE" id="PS50053"/>
    </source>
</evidence>
<evidence type="ECO:0000313" key="13">
    <source>
        <dbReference type="EMBL" id="JAG87193.1"/>
    </source>
</evidence>
<keyword evidence="3 9" id="KW-0645">Protease</keyword>
<dbReference type="Gene3D" id="3.10.20.90">
    <property type="entry name" value="Phosphatidylinositol 3-kinase Catalytic Subunit, Chain A, domain 1"/>
    <property type="match status" value="1"/>
</dbReference>
<dbReference type="InterPro" id="IPR018200">
    <property type="entry name" value="USP_CS"/>
</dbReference>
<dbReference type="GO" id="GO:0061136">
    <property type="term" value="P:regulation of proteasomal protein catabolic process"/>
    <property type="evidence" value="ECO:0007669"/>
    <property type="project" value="TreeGrafter"/>
</dbReference>
<dbReference type="InterPro" id="IPR044635">
    <property type="entry name" value="UBP14-like"/>
</dbReference>
<dbReference type="EC" id="3.4.19.12" evidence="9"/>
<evidence type="ECO:0000256" key="3">
    <source>
        <dbReference type="ARBA" id="ARBA00022670"/>
    </source>
</evidence>
<proteinExistence type="inferred from homology"/>
<dbReference type="FunFam" id="3.10.20.90:FF:000119">
    <property type="entry name" value="Ubiquitin carboxyl-terminal hydrolase 14"/>
    <property type="match status" value="1"/>
</dbReference>
<dbReference type="FunFam" id="3.90.70.10:FF:000032">
    <property type="entry name" value="Ubiquitin carboxyl-terminal hydrolase 14"/>
    <property type="match status" value="1"/>
</dbReference>
<feature type="domain" description="Ubiquitin-like" evidence="11">
    <location>
        <begin position="2"/>
        <end position="71"/>
    </location>
</feature>
<evidence type="ECO:0000256" key="9">
    <source>
        <dbReference type="RuleBase" id="RU366025"/>
    </source>
</evidence>
<dbReference type="PROSITE" id="PS00973">
    <property type="entry name" value="USP_2"/>
    <property type="match status" value="1"/>
</dbReference>
<dbReference type="InterPro" id="IPR000626">
    <property type="entry name" value="Ubiquitin-like_dom"/>
</dbReference>
<organism evidence="13">
    <name type="scientific">Wollemia nobilis</name>
    <dbReference type="NCBI Taxonomy" id="56998"/>
    <lineage>
        <taxon>Eukaryota</taxon>
        <taxon>Viridiplantae</taxon>
        <taxon>Streptophyta</taxon>
        <taxon>Embryophyta</taxon>
        <taxon>Tracheophyta</taxon>
        <taxon>Spermatophyta</taxon>
        <taxon>Pinopsida</taxon>
        <taxon>Pinidae</taxon>
        <taxon>Conifers II</taxon>
        <taxon>Araucariales</taxon>
        <taxon>Araucariaceae</taxon>
        <taxon>Wollemia</taxon>
    </lineage>
</organism>
<dbReference type="AlphaFoldDB" id="A0A0C9S7L3"/>
<evidence type="ECO:0000256" key="4">
    <source>
        <dbReference type="ARBA" id="ARBA00022786"/>
    </source>
</evidence>
<keyword evidence="4 9" id="KW-0833">Ubl conjugation pathway</keyword>
<dbReference type="InterPro" id="IPR038765">
    <property type="entry name" value="Papain-like_cys_pep_sf"/>
</dbReference>
<comment type="catalytic activity">
    <reaction evidence="1 9">
        <text>Thiol-dependent hydrolysis of ester, thioester, amide, peptide and isopeptide bonds formed by the C-terminal Gly of ubiquitin (a 76-residue protein attached to proteins as an intracellular targeting signal).</text>
        <dbReference type="EC" id="3.4.19.12"/>
    </reaction>
</comment>
<evidence type="ECO:0000256" key="2">
    <source>
        <dbReference type="ARBA" id="ARBA00009085"/>
    </source>
</evidence>
<dbReference type="InterPro" id="IPR001394">
    <property type="entry name" value="Peptidase_C19_UCH"/>
</dbReference>
<dbReference type="SUPFAM" id="SSF54001">
    <property type="entry name" value="Cysteine proteinases"/>
    <property type="match status" value="1"/>
</dbReference>
<dbReference type="EMBL" id="GCHU01013215">
    <property type="protein sequence ID" value="JAG87193.1"/>
    <property type="molecule type" value="Transcribed_RNA"/>
</dbReference>
<dbReference type="GO" id="GO:0016579">
    <property type="term" value="P:protein deubiquitination"/>
    <property type="evidence" value="ECO:0007669"/>
    <property type="project" value="InterPro"/>
</dbReference>
<feature type="domain" description="USP" evidence="12">
    <location>
        <begin position="104"/>
        <end position="473"/>
    </location>
</feature>
<dbReference type="GO" id="GO:0043161">
    <property type="term" value="P:proteasome-mediated ubiquitin-dependent protein catabolic process"/>
    <property type="evidence" value="ECO:0007669"/>
    <property type="project" value="InterPro"/>
</dbReference>
<evidence type="ECO:0000256" key="8">
    <source>
        <dbReference type="ARBA" id="ARBA00063563"/>
    </source>
</evidence>
<evidence type="ECO:0000256" key="6">
    <source>
        <dbReference type="ARBA" id="ARBA00022807"/>
    </source>
</evidence>
<dbReference type="PROSITE" id="PS50235">
    <property type="entry name" value="USP_3"/>
    <property type="match status" value="1"/>
</dbReference>
<dbReference type="InterPro" id="IPR029071">
    <property type="entry name" value="Ubiquitin-like_domsf"/>
</dbReference>
<comment type="subunit">
    <text evidence="8">Interacts with calmodulin (CaM).</text>
</comment>
<dbReference type="PANTHER" id="PTHR43982:SF1">
    <property type="entry name" value="UBIQUITIN CARBOXYL-TERMINAL HYDROLASE 14"/>
    <property type="match status" value="1"/>
</dbReference>
<feature type="region of interest" description="Disordered" evidence="10">
    <location>
        <begin position="365"/>
        <end position="398"/>
    </location>
</feature>
<accession>A0A0C9S7L3</accession>
<sequence>MPTVSVKWQKEVFPAVEIDTSQPPLVFKCQLYGLTGVPPERQKIMVKGGLLKDDADWNTLGLKEGQRLMMMGTADEVVKAPENGPVFVEDLPEEEQVATVGHTAGLFNLGNTCYMNSTIQCLHSVPELKSALQKYTYSGRSNDLDPSSHLLTVATRDLFGELDRSVRPVAPMQFWMVLRKKYPQFGQQHNGSFMQQDAEECWTQIIYTLSQSLKSPESRDNVEAVKALFGIELVSKVRCGESGEESSETESVYSLKCHISHEVNHLHDGLKQGLKSELEKVSPALGRTAVYLKESRVNSLPSYLTVQFVRFFWKRESNQKAKILRKVDYPLELDIFDFCSDELREKLKEPRQILRDQESVKFGLKSKDKNVGTSNAEVSNTNSSSDTNAADSKQGMDTDKKEQLTGIYDLVAVLTHKGRSADSGHYVGWVKQENGKWIEFDDDNPIPQREEDITKLSGGGDWHMAYILLYKARTLITP</sequence>
<dbReference type="PROSITE" id="PS00972">
    <property type="entry name" value="USP_1"/>
    <property type="match status" value="1"/>
</dbReference>
<evidence type="ECO:0000256" key="10">
    <source>
        <dbReference type="SAM" id="MobiDB-lite"/>
    </source>
</evidence>
<dbReference type="PANTHER" id="PTHR43982">
    <property type="entry name" value="UBIQUITIN CARBOXYL-TERMINAL HYDROLASE"/>
    <property type="match status" value="1"/>
</dbReference>
<dbReference type="CDD" id="cd16104">
    <property type="entry name" value="Ubl_USP14_like"/>
    <property type="match status" value="1"/>
</dbReference>
<dbReference type="Pfam" id="PF00240">
    <property type="entry name" value="ubiquitin"/>
    <property type="match status" value="1"/>
</dbReference>
<dbReference type="Pfam" id="PF00443">
    <property type="entry name" value="UCH"/>
    <property type="match status" value="1"/>
</dbReference>
<dbReference type="InterPro" id="IPR028889">
    <property type="entry name" value="USP"/>
</dbReference>
<dbReference type="GO" id="GO:0070628">
    <property type="term" value="F:proteasome binding"/>
    <property type="evidence" value="ECO:0007669"/>
    <property type="project" value="TreeGrafter"/>
</dbReference>
<dbReference type="SUPFAM" id="SSF54236">
    <property type="entry name" value="Ubiquitin-like"/>
    <property type="match status" value="1"/>
</dbReference>
<dbReference type="CDD" id="cd02657">
    <property type="entry name" value="Peptidase_C19A"/>
    <property type="match status" value="1"/>
</dbReference>
<dbReference type="Gene3D" id="3.90.70.10">
    <property type="entry name" value="Cysteine proteinases"/>
    <property type="match status" value="1"/>
</dbReference>
<dbReference type="GO" id="GO:0004843">
    <property type="term" value="F:cysteine-type deubiquitinase activity"/>
    <property type="evidence" value="ECO:0007669"/>
    <property type="project" value="UniProtKB-UniRule"/>
</dbReference>
<comment type="similarity">
    <text evidence="2 9">Belongs to the peptidase C19 family.</text>
</comment>
<evidence type="ECO:0000259" key="12">
    <source>
        <dbReference type="PROSITE" id="PS50235"/>
    </source>
</evidence>
<evidence type="ECO:0000256" key="5">
    <source>
        <dbReference type="ARBA" id="ARBA00022801"/>
    </source>
</evidence>
<name>A0A0C9S7L3_9CONI</name>
<evidence type="ECO:0000256" key="7">
    <source>
        <dbReference type="ARBA" id="ARBA00037450"/>
    </source>
</evidence>
<reference evidence="13" key="1">
    <citation type="submission" date="2015-02" db="EMBL/GenBank/DDBJ databases">
        <title>A transcriptome of Wollemia nobilis - a relic of Gondwana.</title>
        <authorList>
            <person name="Chia J.Y."/>
            <person name="Leong Y.S."/>
            <person name="Abdul Karim S."/>
            <person name="Wan Azmi N."/>
            <person name="Hercus R."/>
            <person name="Croft L."/>
        </authorList>
    </citation>
    <scope>NUCLEOTIDE SEQUENCE</scope>
    <source>
        <strain evidence="13">MaeBrown</strain>
        <tissue evidence="13">Leaf</tissue>
    </source>
</reference>
<protein>
    <recommendedName>
        <fullName evidence="9">Ubiquitin carboxyl-terminal hydrolase</fullName>
        <ecNumber evidence="9">3.4.19.12</ecNumber>
    </recommendedName>
</protein>
<comment type="function">
    <text evidence="7 9">Recognizes and hydrolyzes the peptide bond at the C-terminal Gly of ubiquitin. Involved in the processing of poly-ubiquitin precursors as well as that of ubiquitinated proteins.</text>
</comment>